<organism evidence="1 2">
    <name type="scientific">Paenibacillus lautus</name>
    <name type="common">Bacillus lautus</name>
    <dbReference type="NCBI Taxonomy" id="1401"/>
    <lineage>
        <taxon>Bacteria</taxon>
        <taxon>Bacillati</taxon>
        <taxon>Bacillota</taxon>
        <taxon>Bacilli</taxon>
        <taxon>Bacillales</taxon>
        <taxon>Paenibacillaceae</taxon>
        <taxon>Paenibacillus</taxon>
    </lineage>
</organism>
<gene>
    <name evidence="1" type="ORF">BK123_27925</name>
</gene>
<dbReference type="AlphaFoldDB" id="A0A1R1AUW6"/>
<dbReference type="Gene3D" id="3.30.1390.10">
    <property type="match status" value="1"/>
</dbReference>
<dbReference type="RefSeq" id="WP_076325614.1">
    <property type="nucleotide sequence ID" value="NZ_MRTF01000011.1"/>
</dbReference>
<evidence type="ECO:0008006" key="3">
    <source>
        <dbReference type="Google" id="ProtNLM"/>
    </source>
</evidence>
<accession>A0A1R1AUW6</accession>
<name>A0A1R1AUW6_PAELA</name>
<dbReference type="Proteomes" id="UP000187074">
    <property type="component" value="Unassembled WGS sequence"/>
</dbReference>
<comment type="caution">
    <text evidence="1">The sequence shown here is derived from an EMBL/GenBank/DDBJ whole genome shotgun (WGS) entry which is preliminary data.</text>
</comment>
<sequence>MEIILLIVLVVLVCLMVSSRMSAMEKRMKLQQNTLKQIANQLGIPEPPVHEEAKRLLEDGQEIKAIKIVREELGLSLVEAKQYVDAMKHGEQ</sequence>
<dbReference type="InterPro" id="IPR014719">
    <property type="entry name" value="Ribosomal_bL12_C/ClpS-like"/>
</dbReference>
<dbReference type="NCBIfam" id="NF005269">
    <property type="entry name" value="PRK06771.1"/>
    <property type="match status" value="1"/>
</dbReference>
<dbReference type="STRING" id="1401.BK123_27925"/>
<reference evidence="1 2" key="1">
    <citation type="submission" date="2016-11" db="EMBL/GenBank/DDBJ databases">
        <title>Paenibacillus species isolates.</title>
        <authorList>
            <person name="Beno S.M."/>
        </authorList>
    </citation>
    <scope>NUCLEOTIDE SEQUENCE [LARGE SCALE GENOMIC DNA]</scope>
    <source>
        <strain evidence="1 2">FSL F4-0100</strain>
    </source>
</reference>
<dbReference type="EMBL" id="MRTF01000011">
    <property type="protein sequence ID" value="OME89201.1"/>
    <property type="molecule type" value="Genomic_DNA"/>
</dbReference>
<proteinExistence type="predicted"/>
<protein>
    <recommendedName>
        <fullName evidence="3">Ribosomal protein L7/L12 C-terminal domain-containing protein</fullName>
    </recommendedName>
</protein>
<evidence type="ECO:0000313" key="2">
    <source>
        <dbReference type="Proteomes" id="UP000187074"/>
    </source>
</evidence>
<dbReference type="OrthoDB" id="2649700at2"/>
<evidence type="ECO:0000313" key="1">
    <source>
        <dbReference type="EMBL" id="OME89201.1"/>
    </source>
</evidence>